<dbReference type="AlphaFoldDB" id="A0A9D4WMY8"/>
<evidence type="ECO:0000256" key="2">
    <source>
        <dbReference type="SAM" id="Phobius"/>
    </source>
</evidence>
<organism evidence="4 5">
    <name type="scientific">Pisum sativum</name>
    <name type="common">Garden pea</name>
    <name type="synonym">Lathyrus oleraceus</name>
    <dbReference type="NCBI Taxonomy" id="3888"/>
    <lineage>
        <taxon>Eukaryota</taxon>
        <taxon>Viridiplantae</taxon>
        <taxon>Streptophyta</taxon>
        <taxon>Embryophyta</taxon>
        <taxon>Tracheophyta</taxon>
        <taxon>Spermatophyta</taxon>
        <taxon>Magnoliopsida</taxon>
        <taxon>eudicotyledons</taxon>
        <taxon>Gunneridae</taxon>
        <taxon>Pentapetalae</taxon>
        <taxon>rosids</taxon>
        <taxon>fabids</taxon>
        <taxon>Fabales</taxon>
        <taxon>Fabaceae</taxon>
        <taxon>Papilionoideae</taxon>
        <taxon>50 kb inversion clade</taxon>
        <taxon>NPAAA clade</taxon>
        <taxon>Hologalegina</taxon>
        <taxon>IRL clade</taxon>
        <taxon>Fabeae</taxon>
        <taxon>Lathyrus</taxon>
    </lineage>
</organism>
<protein>
    <recommendedName>
        <fullName evidence="3">MATH domain-containing protein</fullName>
    </recommendedName>
</protein>
<sequence>MSHYLVGKDDQSEGNDDEDFRRVKCELSGIGLLYINVELGFEHWSVADWTIIPIVSLLWMLQLDVCEAICRTGAGFQWFSMTAAVMLQMRECYDALDLLLLTWTAVGFGCMVWNLLQVLCPFICTWLGCIGCLVFLQGAHGLMLACYGFLQLDGIGLKVCCRAFGTGNNVDYLSMYLDVADSTSLPYGWSRYAQFSLAIVNQIHNKFSVRKGIPFILSIAGITLVT</sequence>
<comment type="caution">
    <text evidence="4">The sequence shown here is derived from an EMBL/GenBank/DDBJ whole genome shotgun (WGS) entry which is preliminary data.</text>
</comment>
<reference evidence="4 5" key="1">
    <citation type="journal article" date="2022" name="Nat. Genet.">
        <title>Improved pea reference genome and pan-genome highlight genomic features and evolutionary characteristics.</title>
        <authorList>
            <person name="Yang T."/>
            <person name="Liu R."/>
            <person name="Luo Y."/>
            <person name="Hu S."/>
            <person name="Wang D."/>
            <person name="Wang C."/>
            <person name="Pandey M.K."/>
            <person name="Ge S."/>
            <person name="Xu Q."/>
            <person name="Li N."/>
            <person name="Li G."/>
            <person name="Huang Y."/>
            <person name="Saxena R.K."/>
            <person name="Ji Y."/>
            <person name="Li M."/>
            <person name="Yan X."/>
            <person name="He Y."/>
            <person name="Liu Y."/>
            <person name="Wang X."/>
            <person name="Xiang C."/>
            <person name="Varshney R.K."/>
            <person name="Ding H."/>
            <person name="Gao S."/>
            <person name="Zong X."/>
        </authorList>
    </citation>
    <scope>NUCLEOTIDE SEQUENCE [LARGE SCALE GENOMIC DNA]</scope>
    <source>
        <strain evidence="4 5">cv. Zhongwan 6</strain>
    </source>
</reference>
<dbReference type="Gene3D" id="2.60.210.10">
    <property type="entry name" value="Apoptosis, Tumor Necrosis Factor Receptor Associated Protein 2, Chain A"/>
    <property type="match status" value="1"/>
</dbReference>
<gene>
    <name evidence="4" type="ORF">KIW84_050878</name>
</gene>
<name>A0A9D4WMY8_PEA</name>
<feature type="domain" description="MATH" evidence="3">
    <location>
        <begin position="156"/>
        <end position="210"/>
    </location>
</feature>
<accession>A0A9D4WMY8</accession>
<dbReference type="SUPFAM" id="SSF49599">
    <property type="entry name" value="TRAF domain-like"/>
    <property type="match status" value="1"/>
</dbReference>
<keyword evidence="1" id="KW-0175">Coiled coil</keyword>
<dbReference type="InterPro" id="IPR050804">
    <property type="entry name" value="MCC"/>
</dbReference>
<dbReference type="PANTHER" id="PTHR46236">
    <property type="entry name" value="TRAF-LIKE SUPERFAMILY PROTEIN"/>
    <property type="match status" value="1"/>
</dbReference>
<keyword evidence="2" id="KW-1133">Transmembrane helix</keyword>
<evidence type="ECO:0000256" key="1">
    <source>
        <dbReference type="ARBA" id="ARBA00023054"/>
    </source>
</evidence>
<dbReference type="InterPro" id="IPR002083">
    <property type="entry name" value="MATH/TRAF_dom"/>
</dbReference>
<proteinExistence type="predicted"/>
<dbReference type="Proteomes" id="UP001058974">
    <property type="component" value="Chromosome 5"/>
</dbReference>
<evidence type="ECO:0000313" key="4">
    <source>
        <dbReference type="EMBL" id="KAI5403471.1"/>
    </source>
</evidence>
<keyword evidence="5" id="KW-1185">Reference proteome</keyword>
<dbReference type="Pfam" id="PF22486">
    <property type="entry name" value="MATH_2"/>
    <property type="match status" value="1"/>
</dbReference>
<feature type="transmembrane region" description="Helical" evidence="2">
    <location>
        <begin position="98"/>
        <end position="119"/>
    </location>
</feature>
<dbReference type="CDD" id="cd00121">
    <property type="entry name" value="MATH"/>
    <property type="match status" value="1"/>
</dbReference>
<feature type="transmembrane region" description="Helical" evidence="2">
    <location>
        <begin position="125"/>
        <end position="150"/>
    </location>
</feature>
<dbReference type="Gramene" id="Psat05G0087800-T1">
    <property type="protein sequence ID" value="KAI5403471.1"/>
    <property type="gene ID" value="KIW84_050878"/>
</dbReference>
<keyword evidence="2" id="KW-0812">Transmembrane</keyword>
<evidence type="ECO:0000259" key="3">
    <source>
        <dbReference type="Pfam" id="PF22486"/>
    </source>
</evidence>
<evidence type="ECO:0000313" key="5">
    <source>
        <dbReference type="Proteomes" id="UP001058974"/>
    </source>
</evidence>
<dbReference type="PANTHER" id="PTHR46236:SF35">
    <property type="entry name" value="MATH DOMAIN-CONTAINING PROTEIN"/>
    <property type="match status" value="1"/>
</dbReference>
<keyword evidence="2" id="KW-0472">Membrane</keyword>
<dbReference type="EMBL" id="JAMSHJ010000005">
    <property type="protein sequence ID" value="KAI5403471.1"/>
    <property type="molecule type" value="Genomic_DNA"/>
</dbReference>
<dbReference type="InterPro" id="IPR008974">
    <property type="entry name" value="TRAF-like"/>
</dbReference>